<proteinExistence type="predicted"/>
<dbReference type="Gene3D" id="2.40.100.10">
    <property type="entry name" value="Cyclophilin-like"/>
    <property type="match status" value="1"/>
</dbReference>
<name>A0A7S3LJW5_9STRA</name>
<gene>
    <name evidence="1" type="ORF">ACOF00016_LOCUS18641</name>
</gene>
<dbReference type="EMBL" id="HBIM01025098">
    <property type="protein sequence ID" value="CAE0422041.1"/>
    <property type="molecule type" value="Transcribed_RNA"/>
</dbReference>
<sequence length="121" mass="13269">MQDTINDDPQLDPPIPFKLGTMAFAGSGPDSRTTQMFIAYGEIPSLGSNPWETPFGVVEDGIDNVIRFHSYGDMAPWGQGPNPHQIMSQGSGYVETGFPLLDKFETCTVERITPSETETEL</sequence>
<protein>
    <recommendedName>
        <fullName evidence="2">PPIase cyclophilin-type domain-containing protein</fullName>
    </recommendedName>
</protein>
<evidence type="ECO:0000313" key="1">
    <source>
        <dbReference type="EMBL" id="CAE0422041.1"/>
    </source>
</evidence>
<reference evidence="1" key="1">
    <citation type="submission" date="2021-01" db="EMBL/GenBank/DDBJ databases">
        <authorList>
            <person name="Corre E."/>
            <person name="Pelletier E."/>
            <person name="Niang G."/>
            <person name="Scheremetjew M."/>
            <person name="Finn R."/>
            <person name="Kale V."/>
            <person name="Holt S."/>
            <person name="Cochrane G."/>
            <person name="Meng A."/>
            <person name="Brown T."/>
            <person name="Cohen L."/>
        </authorList>
    </citation>
    <scope>NUCLEOTIDE SEQUENCE</scope>
    <source>
        <strain evidence="1">CCMP127</strain>
    </source>
</reference>
<dbReference type="InterPro" id="IPR029000">
    <property type="entry name" value="Cyclophilin-like_dom_sf"/>
</dbReference>
<dbReference type="SUPFAM" id="SSF50891">
    <property type="entry name" value="Cyclophilin-like"/>
    <property type="match status" value="1"/>
</dbReference>
<accession>A0A7S3LJW5</accession>
<dbReference type="AlphaFoldDB" id="A0A7S3LJW5"/>
<evidence type="ECO:0008006" key="2">
    <source>
        <dbReference type="Google" id="ProtNLM"/>
    </source>
</evidence>
<organism evidence="1">
    <name type="scientific">Amphora coffeiformis</name>
    <dbReference type="NCBI Taxonomy" id="265554"/>
    <lineage>
        <taxon>Eukaryota</taxon>
        <taxon>Sar</taxon>
        <taxon>Stramenopiles</taxon>
        <taxon>Ochrophyta</taxon>
        <taxon>Bacillariophyta</taxon>
        <taxon>Bacillariophyceae</taxon>
        <taxon>Bacillariophycidae</taxon>
        <taxon>Thalassiophysales</taxon>
        <taxon>Catenulaceae</taxon>
        <taxon>Amphora</taxon>
    </lineage>
</organism>